<accession>A0A6S7KZU2</accession>
<keyword evidence="2" id="KW-1185">Reference proteome</keyword>
<name>A0A6S7KZU2_PARCT</name>
<evidence type="ECO:0000313" key="1">
    <source>
        <dbReference type="EMBL" id="CAB4025699.1"/>
    </source>
</evidence>
<evidence type="ECO:0000313" key="2">
    <source>
        <dbReference type="Proteomes" id="UP001152795"/>
    </source>
</evidence>
<dbReference type="EMBL" id="CACRXK020013767">
    <property type="protein sequence ID" value="CAB4025699.1"/>
    <property type="molecule type" value="Genomic_DNA"/>
</dbReference>
<organism evidence="1 2">
    <name type="scientific">Paramuricea clavata</name>
    <name type="common">Red gorgonian</name>
    <name type="synonym">Violescent sea-whip</name>
    <dbReference type="NCBI Taxonomy" id="317549"/>
    <lineage>
        <taxon>Eukaryota</taxon>
        <taxon>Metazoa</taxon>
        <taxon>Cnidaria</taxon>
        <taxon>Anthozoa</taxon>
        <taxon>Octocorallia</taxon>
        <taxon>Malacalcyonacea</taxon>
        <taxon>Plexauridae</taxon>
        <taxon>Paramuricea</taxon>
    </lineage>
</organism>
<feature type="non-terminal residue" evidence="1">
    <location>
        <position position="1"/>
    </location>
</feature>
<reference evidence="1" key="1">
    <citation type="submission" date="2020-04" db="EMBL/GenBank/DDBJ databases">
        <authorList>
            <person name="Alioto T."/>
            <person name="Alioto T."/>
            <person name="Gomez Garrido J."/>
        </authorList>
    </citation>
    <scope>NUCLEOTIDE SEQUENCE</scope>
    <source>
        <strain evidence="1">A484AB</strain>
    </source>
</reference>
<dbReference type="AlphaFoldDB" id="A0A6S7KZU2"/>
<feature type="non-terminal residue" evidence="1">
    <location>
        <position position="78"/>
    </location>
</feature>
<gene>
    <name evidence="1" type="ORF">PACLA_8A007172</name>
</gene>
<protein>
    <submittedName>
        <fullName evidence="1">Uncharacterized protein</fullName>
    </submittedName>
</protein>
<comment type="caution">
    <text evidence="1">The sequence shown here is derived from an EMBL/GenBank/DDBJ whole genome shotgun (WGS) entry which is preliminary data.</text>
</comment>
<sequence length="78" mass="9053">EDNFIKIIEAPRDSCSGTLYFGHSGNHYVALKKARKSPSGNKKRSDTFDWWDKEEYNPGISVFKGRKYDILEQDIPKE</sequence>
<dbReference type="OrthoDB" id="6015275at2759"/>
<proteinExistence type="predicted"/>
<dbReference type="Proteomes" id="UP001152795">
    <property type="component" value="Unassembled WGS sequence"/>
</dbReference>